<keyword evidence="1" id="KW-0175">Coiled coil</keyword>
<proteinExistence type="predicted"/>
<protein>
    <submittedName>
        <fullName evidence="2">Uncharacterized protein</fullName>
    </submittedName>
</protein>
<accession>I7KNY8</accession>
<gene>
    <name evidence="2" type="ORF">BN52_01445</name>
</gene>
<name>I7KNY8_9LACO</name>
<dbReference type="AlphaFoldDB" id="I7KNY8"/>
<dbReference type="STRING" id="1423751.FC38_GL000391"/>
<dbReference type="Proteomes" id="UP000009326">
    <property type="component" value="Unassembled WGS sequence"/>
</dbReference>
<reference evidence="2 3" key="1">
    <citation type="submission" date="2012-06" db="EMBL/GenBank/DDBJ databases">
        <title>Draft genome sequence of Lactobacillus gigeriorum CRBIP 24.85T, isolated from chicken crop.</title>
        <authorList>
            <person name="Cousin S."/>
            <person name="Ma L."/>
            <person name="Creno S."/>
            <person name="Clermont D."/>
            <person name="Loux V."/>
            <person name="Bizet C."/>
            <person name="Bouchier C."/>
        </authorList>
    </citation>
    <scope>NUCLEOTIDE SEQUENCE [LARGE SCALE GENOMIC DNA]</scope>
    <source>
        <strain evidence="3">CRBIP 24.85T</strain>
    </source>
</reference>
<feature type="coiled-coil region" evidence="1">
    <location>
        <begin position="38"/>
        <end position="72"/>
    </location>
</feature>
<sequence>MHEKENGSMDYRKELTKWAVPLKDPDKFVSQEKTVGVINKLQVKAESLKDENQMLRDEILRTKIENKKLKAELHEIHINALKIIFTTSGVNGD</sequence>
<evidence type="ECO:0000313" key="3">
    <source>
        <dbReference type="Proteomes" id="UP000009326"/>
    </source>
</evidence>
<organism evidence="2 3">
    <name type="scientific">Lactobacillus gigeriorum DSM 23908 = CRBIP 24.85</name>
    <dbReference type="NCBI Taxonomy" id="1423751"/>
    <lineage>
        <taxon>Bacteria</taxon>
        <taxon>Bacillati</taxon>
        <taxon>Bacillota</taxon>
        <taxon>Bacilli</taxon>
        <taxon>Lactobacillales</taxon>
        <taxon>Lactobacillaceae</taxon>
        <taxon>Lactobacillus</taxon>
    </lineage>
</organism>
<comment type="caution">
    <text evidence="2">The sequence shown here is derived from an EMBL/GenBank/DDBJ whole genome shotgun (WGS) entry which is preliminary data.</text>
</comment>
<evidence type="ECO:0000256" key="1">
    <source>
        <dbReference type="SAM" id="Coils"/>
    </source>
</evidence>
<evidence type="ECO:0000313" key="2">
    <source>
        <dbReference type="EMBL" id="CCI86999.1"/>
    </source>
</evidence>
<dbReference type="EMBL" id="CAKC01000044">
    <property type="protein sequence ID" value="CCI86999.1"/>
    <property type="molecule type" value="Genomic_DNA"/>
</dbReference>